<dbReference type="EMBL" id="CP001720">
    <property type="protein sequence ID" value="ACV62902.1"/>
    <property type="molecule type" value="Genomic_DNA"/>
</dbReference>
<reference evidence="1 2" key="1">
    <citation type="journal article" date="2009" name="Stand. Genomic Sci.">
        <title>Complete genome sequence of Desulfotomaculum acetoxidans type strain (5575).</title>
        <authorList>
            <person name="Spring S."/>
            <person name="Lapidus A."/>
            <person name="Schroder M."/>
            <person name="Gleim D."/>
            <person name="Sims D."/>
            <person name="Meincke L."/>
            <person name="Glavina Del Rio T."/>
            <person name="Tice H."/>
            <person name="Copeland A."/>
            <person name="Cheng J.F."/>
            <person name="Lucas S."/>
            <person name="Chen F."/>
            <person name="Nolan M."/>
            <person name="Bruce D."/>
            <person name="Goodwin L."/>
            <person name="Pitluck S."/>
            <person name="Ivanova N."/>
            <person name="Mavromatis K."/>
            <person name="Mikhailova N."/>
            <person name="Pati A."/>
            <person name="Chen A."/>
            <person name="Palaniappan K."/>
            <person name="Land M."/>
            <person name="Hauser L."/>
            <person name="Chang Y.J."/>
            <person name="Jeffries C.D."/>
            <person name="Chain P."/>
            <person name="Saunders E."/>
            <person name="Brettin T."/>
            <person name="Detter J.C."/>
            <person name="Goker M."/>
            <person name="Bristow J."/>
            <person name="Eisen J.A."/>
            <person name="Markowitz V."/>
            <person name="Hugenholtz P."/>
            <person name="Kyrpides N.C."/>
            <person name="Klenk H.P."/>
            <person name="Han C."/>
        </authorList>
    </citation>
    <scope>NUCLEOTIDE SEQUENCE [LARGE SCALE GENOMIC DNA]</scope>
    <source>
        <strain evidence="2">ATCC 49208 / DSM 771 / VKM B-1644</strain>
    </source>
</reference>
<dbReference type="AlphaFoldDB" id="C8VYZ2"/>
<dbReference type="STRING" id="485916.Dtox_2073"/>
<name>C8VYZ2_DESAS</name>
<proteinExistence type="predicted"/>
<dbReference type="RefSeq" id="WP_015757606.1">
    <property type="nucleotide sequence ID" value="NC_013216.1"/>
</dbReference>
<keyword evidence="2" id="KW-1185">Reference proteome</keyword>
<gene>
    <name evidence="1" type="ordered locus">Dtox_2073</name>
</gene>
<accession>C8VYZ2</accession>
<dbReference type="Proteomes" id="UP000002217">
    <property type="component" value="Chromosome"/>
</dbReference>
<sequence length="257" mass="30212">MNPLTFERTKDIIKTPYDYTKYEIMQPVNLSNKTLSLLDRIENELFHRVIFVTPVKLKEIRKWNVSLKFNRSNDAYFFLNNLADLNEIAIARECMRMLLQAEGFWRGYLKPESQLVEDFLNELLTGIAVDRRLHSTGIDLADYLVETQELNAKAYSFPYAVLIMLNRDERVLAFRTLQHYLRDRLNGIIPPSKNFKKILLNELHAVVEYANQIERVLLEYDLADPDGYRQAFTALIQAFWPEATVEWRNEVADKISD</sequence>
<dbReference type="KEGG" id="dae:Dtox_2073"/>
<evidence type="ECO:0000313" key="2">
    <source>
        <dbReference type="Proteomes" id="UP000002217"/>
    </source>
</evidence>
<dbReference type="HOGENOM" id="CLU_1080631_0_0_9"/>
<organism evidence="1 2">
    <name type="scientific">Desulfofarcimen acetoxidans (strain ATCC 49208 / DSM 771 / KCTC 5769 / VKM B-1644 / 5575)</name>
    <name type="common">Desulfotomaculum acetoxidans</name>
    <dbReference type="NCBI Taxonomy" id="485916"/>
    <lineage>
        <taxon>Bacteria</taxon>
        <taxon>Bacillati</taxon>
        <taxon>Bacillota</taxon>
        <taxon>Clostridia</taxon>
        <taxon>Eubacteriales</taxon>
        <taxon>Peptococcaceae</taxon>
        <taxon>Desulfofarcimen</taxon>
    </lineage>
</organism>
<evidence type="ECO:0000313" key="1">
    <source>
        <dbReference type="EMBL" id="ACV62902.1"/>
    </source>
</evidence>
<protein>
    <submittedName>
        <fullName evidence="1">Uncharacterized protein</fullName>
    </submittedName>
</protein>